<dbReference type="PANTHER" id="PTHR43662">
    <property type="match status" value="1"/>
</dbReference>
<organism evidence="4 5">
    <name type="scientific">Nonomuraea mangrovi</name>
    <dbReference type="NCBI Taxonomy" id="2316207"/>
    <lineage>
        <taxon>Bacteria</taxon>
        <taxon>Bacillati</taxon>
        <taxon>Actinomycetota</taxon>
        <taxon>Actinomycetes</taxon>
        <taxon>Streptosporangiales</taxon>
        <taxon>Streptosporangiaceae</taxon>
        <taxon>Nonomuraea</taxon>
    </lineage>
</organism>
<evidence type="ECO:0000256" key="2">
    <source>
        <dbReference type="SAM" id="SignalP"/>
    </source>
</evidence>
<feature type="compositionally biased region" description="Low complexity" evidence="1">
    <location>
        <begin position="138"/>
        <end position="159"/>
    </location>
</feature>
<comment type="caution">
    <text evidence="4">The sequence shown here is derived from an EMBL/GenBank/DDBJ whole genome shotgun (WGS) entry which is preliminary data.</text>
</comment>
<feature type="domain" description="DUF1996" evidence="3">
    <location>
        <begin position="277"/>
        <end position="470"/>
    </location>
</feature>
<dbReference type="Proteomes" id="UP001597368">
    <property type="component" value="Unassembled WGS sequence"/>
</dbReference>
<feature type="chain" id="PRO_5047383857" evidence="2">
    <location>
        <begin position="25"/>
        <end position="512"/>
    </location>
</feature>
<feature type="signal peptide" evidence="2">
    <location>
        <begin position="1"/>
        <end position="24"/>
    </location>
</feature>
<evidence type="ECO:0000313" key="5">
    <source>
        <dbReference type="Proteomes" id="UP001597368"/>
    </source>
</evidence>
<evidence type="ECO:0000256" key="1">
    <source>
        <dbReference type="SAM" id="MobiDB-lite"/>
    </source>
</evidence>
<accession>A0ABW4SQB1</accession>
<gene>
    <name evidence="4" type="ORF">ACFSKW_09650</name>
</gene>
<evidence type="ECO:0000259" key="3">
    <source>
        <dbReference type="Pfam" id="PF09362"/>
    </source>
</evidence>
<dbReference type="RefSeq" id="WP_379571334.1">
    <property type="nucleotide sequence ID" value="NZ_JBHUFV010000015.1"/>
</dbReference>
<feature type="compositionally biased region" description="Basic and acidic residues" evidence="1">
    <location>
        <begin position="160"/>
        <end position="177"/>
    </location>
</feature>
<sequence>MIASRRLAAAMSSLALVAGGMVSAAVIPAIPAFADHCDPAGHPEQNQQGQNQQGQNQQGQNQQAQNQQAQNQQGRNQQGQNQRQGQGQDQGEGQDQGQNGDQGQGQTGGALSPVDPTPSPTVAGNGDRRTGQDPRNPQDPGNQQAPQNQQNPQNSQNPQDPRDQQDPAGRQDQRDPQNPDDQQSQEDPRNQDPPEAQPTESEQPQNARRGRPTPSPTPSEGGQDCADLGPFVTDFVNIRDVQPGGNLLSTLRSGSRGTFVSQCGTNGNRHNNPDNFIVAPGVSNGAHHLHDYVGNVSTDGFSTDQSLAAAGTTCRFDDRSTYFWPVLRNRKVDVNLNDPDGNVGQVLRPRQAIMQFRGNAASRVSAMPRFLRLITGDAKAATNGGANARAAWTCTGFTNRITTKYPLCPRGSLVVRVLDFPSCWDGQNTDSANHRTHVVFPGQGGGCPQGMRAVPQLRMILTYSVPQGPSYALDAFPEQLHNPVTDHADFANVMPDRLMSFVVNCINRGRRC</sequence>
<proteinExistence type="predicted"/>
<name>A0ABW4SQB1_9ACTN</name>
<reference evidence="5" key="1">
    <citation type="journal article" date="2019" name="Int. J. Syst. Evol. Microbiol.">
        <title>The Global Catalogue of Microorganisms (GCM) 10K type strain sequencing project: providing services to taxonomists for standard genome sequencing and annotation.</title>
        <authorList>
            <consortium name="The Broad Institute Genomics Platform"/>
            <consortium name="The Broad Institute Genome Sequencing Center for Infectious Disease"/>
            <person name="Wu L."/>
            <person name="Ma J."/>
        </authorList>
    </citation>
    <scope>NUCLEOTIDE SEQUENCE [LARGE SCALE GENOMIC DNA]</scope>
    <source>
        <strain evidence="5">ICMP 6774ER</strain>
    </source>
</reference>
<dbReference type="Pfam" id="PF09362">
    <property type="entry name" value="DUF1996"/>
    <property type="match status" value="1"/>
</dbReference>
<protein>
    <submittedName>
        <fullName evidence="4">DUF1996 domain-containing protein</fullName>
    </submittedName>
</protein>
<feature type="region of interest" description="Disordered" evidence="1">
    <location>
        <begin position="36"/>
        <end position="228"/>
    </location>
</feature>
<dbReference type="PANTHER" id="PTHR43662:SF3">
    <property type="entry name" value="DOMAIN PROTEIN, PUTATIVE (AFU_ORTHOLOGUE AFUA_6G11970)-RELATED"/>
    <property type="match status" value="1"/>
</dbReference>
<keyword evidence="5" id="KW-1185">Reference proteome</keyword>
<keyword evidence="2" id="KW-0732">Signal</keyword>
<dbReference type="EMBL" id="JBHUFV010000015">
    <property type="protein sequence ID" value="MFD1931743.1"/>
    <property type="molecule type" value="Genomic_DNA"/>
</dbReference>
<feature type="compositionally biased region" description="Low complexity" evidence="1">
    <location>
        <begin position="44"/>
        <end position="99"/>
    </location>
</feature>
<evidence type="ECO:0000313" key="4">
    <source>
        <dbReference type="EMBL" id="MFD1931743.1"/>
    </source>
</evidence>
<dbReference type="InterPro" id="IPR018535">
    <property type="entry name" value="DUF1996"/>
</dbReference>